<organism evidence="1 2">
    <name type="scientific">Cichorium intybus</name>
    <name type="common">Chicory</name>
    <dbReference type="NCBI Taxonomy" id="13427"/>
    <lineage>
        <taxon>Eukaryota</taxon>
        <taxon>Viridiplantae</taxon>
        <taxon>Streptophyta</taxon>
        <taxon>Embryophyta</taxon>
        <taxon>Tracheophyta</taxon>
        <taxon>Spermatophyta</taxon>
        <taxon>Magnoliopsida</taxon>
        <taxon>eudicotyledons</taxon>
        <taxon>Gunneridae</taxon>
        <taxon>Pentapetalae</taxon>
        <taxon>asterids</taxon>
        <taxon>campanulids</taxon>
        <taxon>Asterales</taxon>
        <taxon>Asteraceae</taxon>
        <taxon>Cichorioideae</taxon>
        <taxon>Cichorieae</taxon>
        <taxon>Cichoriinae</taxon>
        <taxon>Cichorium</taxon>
    </lineage>
</organism>
<proteinExistence type="predicted"/>
<sequence length="162" mass="18129">MLKRRGKGPPKKGQGKRAAKLDITTSGYDDQEIEENIAHNCRINGVTSVFPHIKHSWGYPFPNPNPEWDLIIASDILLCKTIPKLNKDSMLLLNSNKPQEALATPQEAQDNVQPAFLMSWRLRIGKEEESLFFTGCENAGLQVQHLGSCVYCITPTKHTTIS</sequence>
<comment type="caution">
    <text evidence="1">The sequence shown here is derived from an EMBL/GenBank/DDBJ whole genome shotgun (WGS) entry which is preliminary data.</text>
</comment>
<accession>A0ACB9GZZ7</accession>
<reference evidence="2" key="1">
    <citation type="journal article" date="2022" name="Mol. Ecol. Resour.">
        <title>The genomes of chicory, endive, great burdock and yacon provide insights into Asteraceae palaeo-polyploidization history and plant inulin production.</title>
        <authorList>
            <person name="Fan W."/>
            <person name="Wang S."/>
            <person name="Wang H."/>
            <person name="Wang A."/>
            <person name="Jiang F."/>
            <person name="Liu H."/>
            <person name="Zhao H."/>
            <person name="Xu D."/>
            <person name="Zhang Y."/>
        </authorList>
    </citation>
    <scope>NUCLEOTIDE SEQUENCE [LARGE SCALE GENOMIC DNA]</scope>
    <source>
        <strain evidence="2">cv. Punajuju</strain>
    </source>
</reference>
<keyword evidence="2" id="KW-1185">Reference proteome</keyword>
<evidence type="ECO:0000313" key="2">
    <source>
        <dbReference type="Proteomes" id="UP001055811"/>
    </source>
</evidence>
<gene>
    <name evidence="1" type="ORF">L2E82_01438</name>
</gene>
<evidence type="ECO:0000313" key="1">
    <source>
        <dbReference type="EMBL" id="KAI3788665.1"/>
    </source>
</evidence>
<reference evidence="1 2" key="2">
    <citation type="journal article" date="2022" name="Mol. Ecol. Resour.">
        <title>The genomes of chicory, endive, great burdock and yacon provide insights into Asteraceae paleo-polyploidization history and plant inulin production.</title>
        <authorList>
            <person name="Fan W."/>
            <person name="Wang S."/>
            <person name="Wang H."/>
            <person name="Wang A."/>
            <person name="Jiang F."/>
            <person name="Liu H."/>
            <person name="Zhao H."/>
            <person name="Xu D."/>
            <person name="Zhang Y."/>
        </authorList>
    </citation>
    <scope>NUCLEOTIDE SEQUENCE [LARGE SCALE GENOMIC DNA]</scope>
    <source>
        <strain evidence="2">cv. Punajuju</strain>
        <tissue evidence="1">Leaves</tissue>
    </source>
</reference>
<dbReference type="Proteomes" id="UP001055811">
    <property type="component" value="Linkage Group LG01"/>
</dbReference>
<name>A0ACB9GZZ7_CICIN</name>
<dbReference type="EMBL" id="CM042009">
    <property type="protein sequence ID" value="KAI3788665.1"/>
    <property type="molecule type" value="Genomic_DNA"/>
</dbReference>
<protein>
    <submittedName>
        <fullName evidence="1">Uncharacterized protein</fullName>
    </submittedName>
</protein>